<proteinExistence type="predicted"/>
<protein>
    <submittedName>
        <fullName evidence="1">Uncharacterized protein</fullName>
    </submittedName>
</protein>
<organism evidence="1 2">
    <name type="scientific">Botryotinia calthae</name>
    <dbReference type="NCBI Taxonomy" id="38488"/>
    <lineage>
        <taxon>Eukaryota</taxon>
        <taxon>Fungi</taxon>
        <taxon>Dikarya</taxon>
        <taxon>Ascomycota</taxon>
        <taxon>Pezizomycotina</taxon>
        <taxon>Leotiomycetes</taxon>
        <taxon>Helotiales</taxon>
        <taxon>Sclerotiniaceae</taxon>
        <taxon>Botryotinia</taxon>
    </lineage>
</organism>
<reference evidence="1 2" key="1">
    <citation type="submission" date="2017-11" db="EMBL/GenBank/DDBJ databases">
        <title>Comparative genomics of Botrytis spp.</title>
        <authorList>
            <person name="Valero-Jimenez C.A."/>
            <person name="Tapia P."/>
            <person name="Veloso J."/>
            <person name="Silva-Moreno E."/>
            <person name="Staats M."/>
            <person name="Valdes J.H."/>
            <person name="Van Kan J.A.L."/>
        </authorList>
    </citation>
    <scope>NUCLEOTIDE SEQUENCE [LARGE SCALE GENOMIC DNA]</scope>
    <source>
        <strain evidence="1 2">MUCL2830</strain>
    </source>
</reference>
<dbReference type="Proteomes" id="UP000297299">
    <property type="component" value="Unassembled WGS sequence"/>
</dbReference>
<dbReference type="OrthoDB" id="3530553at2759"/>
<evidence type="ECO:0000313" key="2">
    <source>
        <dbReference type="Proteomes" id="UP000297299"/>
    </source>
</evidence>
<name>A0A4Y8D1U2_9HELO</name>
<accession>A0A4Y8D1U2</accession>
<gene>
    <name evidence="1" type="ORF">BOTCAL_0158g00120</name>
</gene>
<comment type="caution">
    <text evidence="1">The sequence shown here is derived from an EMBL/GenBank/DDBJ whole genome shotgun (WGS) entry which is preliminary data.</text>
</comment>
<dbReference type="EMBL" id="PHWZ01000158">
    <property type="protein sequence ID" value="TEY62717.1"/>
    <property type="molecule type" value="Genomic_DNA"/>
</dbReference>
<dbReference type="AlphaFoldDB" id="A0A4Y8D1U2"/>
<sequence length="150" mass="16638">MAPSRRSKYLALMPRAAEGDPELESPGLNNTAQEFRQRLITFTNAINNYESTEQVAANIGNEKEGVQSDGIGDTTKKFIEEVVIEVLDENLIQKSIPDEEVAKQANSEEIISKEVTKAYDRFILKMDGSTVGKNVVTAESEDDNDDWVLA</sequence>
<keyword evidence="2" id="KW-1185">Reference proteome</keyword>
<evidence type="ECO:0000313" key="1">
    <source>
        <dbReference type="EMBL" id="TEY62717.1"/>
    </source>
</evidence>